<evidence type="ECO:0000256" key="1">
    <source>
        <dbReference type="SAM" id="MobiDB-lite"/>
    </source>
</evidence>
<accession>A0AAV9SH46</accession>
<proteinExistence type="predicted"/>
<dbReference type="EMBL" id="JAHHUM010000349">
    <property type="protein sequence ID" value="KAK5620614.1"/>
    <property type="molecule type" value="Genomic_DNA"/>
</dbReference>
<name>A0AAV9SH46_9TELE</name>
<protein>
    <submittedName>
        <fullName evidence="2">Uncharacterized protein</fullName>
    </submittedName>
</protein>
<evidence type="ECO:0000313" key="3">
    <source>
        <dbReference type="Proteomes" id="UP001311232"/>
    </source>
</evidence>
<comment type="caution">
    <text evidence="2">The sequence shown here is derived from an EMBL/GenBank/DDBJ whole genome shotgun (WGS) entry which is preliminary data.</text>
</comment>
<evidence type="ECO:0000313" key="2">
    <source>
        <dbReference type="EMBL" id="KAK5620614.1"/>
    </source>
</evidence>
<dbReference type="Proteomes" id="UP001311232">
    <property type="component" value="Unassembled WGS sequence"/>
</dbReference>
<gene>
    <name evidence="2" type="ORF">CRENBAI_021593</name>
</gene>
<dbReference type="AlphaFoldDB" id="A0AAV9SH46"/>
<sequence length="86" mass="8882">MQVTQGKQVLGEGSDKAQPTDPTVFPRPDADNWGPTLEPGLQVGHASKRLGAGLSPMEPGRAQPEEETWVPLPMGSPPVGGAKGVG</sequence>
<feature type="region of interest" description="Disordered" evidence="1">
    <location>
        <begin position="1"/>
        <end position="86"/>
    </location>
</feature>
<reference evidence="2 3" key="1">
    <citation type="submission" date="2021-06" db="EMBL/GenBank/DDBJ databases">
        <authorList>
            <person name="Palmer J.M."/>
        </authorList>
    </citation>
    <scope>NUCLEOTIDE SEQUENCE [LARGE SCALE GENOMIC DNA]</scope>
    <source>
        <strain evidence="2 3">MEX-2019</strain>
        <tissue evidence="2">Muscle</tissue>
    </source>
</reference>
<keyword evidence="3" id="KW-1185">Reference proteome</keyword>
<organism evidence="2 3">
    <name type="scientific">Crenichthys baileyi</name>
    <name type="common">White River springfish</name>
    <dbReference type="NCBI Taxonomy" id="28760"/>
    <lineage>
        <taxon>Eukaryota</taxon>
        <taxon>Metazoa</taxon>
        <taxon>Chordata</taxon>
        <taxon>Craniata</taxon>
        <taxon>Vertebrata</taxon>
        <taxon>Euteleostomi</taxon>
        <taxon>Actinopterygii</taxon>
        <taxon>Neopterygii</taxon>
        <taxon>Teleostei</taxon>
        <taxon>Neoteleostei</taxon>
        <taxon>Acanthomorphata</taxon>
        <taxon>Ovalentaria</taxon>
        <taxon>Atherinomorphae</taxon>
        <taxon>Cyprinodontiformes</taxon>
        <taxon>Goodeidae</taxon>
        <taxon>Crenichthys</taxon>
    </lineage>
</organism>